<organism evidence="2 3">
    <name type="scientific">Pleuronectes platessa</name>
    <name type="common">European plaice</name>
    <dbReference type="NCBI Taxonomy" id="8262"/>
    <lineage>
        <taxon>Eukaryota</taxon>
        <taxon>Metazoa</taxon>
        <taxon>Chordata</taxon>
        <taxon>Craniata</taxon>
        <taxon>Vertebrata</taxon>
        <taxon>Euteleostomi</taxon>
        <taxon>Actinopterygii</taxon>
        <taxon>Neopterygii</taxon>
        <taxon>Teleostei</taxon>
        <taxon>Neoteleostei</taxon>
        <taxon>Acanthomorphata</taxon>
        <taxon>Carangaria</taxon>
        <taxon>Pleuronectiformes</taxon>
        <taxon>Pleuronectoidei</taxon>
        <taxon>Pleuronectidae</taxon>
        <taxon>Pleuronectes</taxon>
    </lineage>
</organism>
<evidence type="ECO:0000256" key="1">
    <source>
        <dbReference type="SAM" id="MobiDB-lite"/>
    </source>
</evidence>
<comment type="caution">
    <text evidence="2">The sequence shown here is derived from an EMBL/GenBank/DDBJ whole genome shotgun (WGS) entry which is preliminary data.</text>
</comment>
<reference evidence="2" key="1">
    <citation type="submission" date="2020-03" db="EMBL/GenBank/DDBJ databases">
        <authorList>
            <person name="Weist P."/>
        </authorList>
    </citation>
    <scope>NUCLEOTIDE SEQUENCE</scope>
</reference>
<evidence type="ECO:0000313" key="2">
    <source>
        <dbReference type="EMBL" id="CAB1428451.1"/>
    </source>
</evidence>
<keyword evidence="3" id="KW-1185">Reference proteome</keyword>
<feature type="compositionally biased region" description="Basic and acidic residues" evidence="1">
    <location>
        <begin position="9"/>
        <end position="18"/>
    </location>
</feature>
<feature type="region of interest" description="Disordered" evidence="1">
    <location>
        <begin position="95"/>
        <end position="115"/>
    </location>
</feature>
<protein>
    <submittedName>
        <fullName evidence="2">Uncharacterized protein</fullName>
    </submittedName>
</protein>
<dbReference type="Proteomes" id="UP001153269">
    <property type="component" value="Unassembled WGS sequence"/>
</dbReference>
<sequence>MSFGISEGGRLERGKGQGDGRTNGTYEHLTQPVETNEMALYSSAQIICISLSPVFPPPSLECQRQASRSQQTPLHADADAAKALACSPQMLAPMLSEPHISSLDEKMRDAGSVLE</sequence>
<dbReference type="AlphaFoldDB" id="A0A9N7UCF1"/>
<dbReference type="EMBL" id="CADEAL010001057">
    <property type="protein sequence ID" value="CAB1428451.1"/>
    <property type="molecule type" value="Genomic_DNA"/>
</dbReference>
<accession>A0A9N7UCF1</accession>
<evidence type="ECO:0000313" key="3">
    <source>
        <dbReference type="Proteomes" id="UP001153269"/>
    </source>
</evidence>
<gene>
    <name evidence="2" type="ORF">PLEPLA_LOCUS16424</name>
</gene>
<feature type="region of interest" description="Disordered" evidence="1">
    <location>
        <begin position="1"/>
        <end position="29"/>
    </location>
</feature>
<proteinExistence type="predicted"/>
<name>A0A9N7UCF1_PLEPL</name>